<gene>
    <name evidence="1" type="ORF">ACFPOE_01335</name>
</gene>
<dbReference type="Pfam" id="PF11017">
    <property type="entry name" value="DUF2855"/>
    <property type="match status" value="1"/>
</dbReference>
<keyword evidence="2" id="KW-1185">Reference proteome</keyword>
<proteinExistence type="predicted"/>
<comment type="caution">
    <text evidence="1">The sequence shown here is derived from an EMBL/GenBank/DDBJ whole genome shotgun (WGS) entry which is preliminary data.</text>
</comment>
<protein>
    <submittedName>
        <fullName evidence="1">DUF2855 family protein</fullName>
    </submittedName>
</protein>
<dbReference type="Gene3D" id="3.90.180.10">
    <property type="entry name" value="Medium-chain alcohol dehydrogenases, catalytic domain"/>
    <property type="match status" value="1"/>
</dbReference>
<evidence type="ECO:0000313" key="2">
    <source>
        <dbReference type="Proteomes" id="UP001596037"/>
    </source>
</evidence>
<accession>A0ABW0NAF6</accession>
<name>A0ABW0NAF6_9BURK</name>
<reference evidence="2" key="1">
    <citation type="journal article" date="2019" name="Int. J. Syst. Evol. Microbiol.">
        <title>The Global Catalogue of Microorganisms (GCM) 10K type strain sequencing project: providing services to taxonomists for standard genome sequencing and annotation.</title>
        <authorList>
            <consortium name="The Broad Institute Genomics Platform"/>
            <consortium name="The Broad Institute Genome Sequencing Center for Infectious Disease"/>
            <person name="Wu L."/>
            <person name="Ma J."/>
        </authorList>
    </citation>
    <scope>NUCLEOTIDE SEQUENCE [LARGE SCALE GENOMIC DNA]</scope>
    <source>
        <strain evidence="2">CCUG 57401</strain>
    </source>
</reference>
<evidence type="ECO:0000313" key="1">
    <source>
        <dbReference type="EMBL" id="MFC5496163.1"/>
    </source>
</evidence>
<dbReference type="Gene3D" id="3.40.50.720">
    <property type="entry name" value="NAD(P)-binding Rossmann-like Domain"/>
    <property type="match status" value="1"/>
</dbReference>
<dbReference type="RefSeq" id="WP_376848194.1">
    <property type="nucleotide sequence ID" value="NZ_JBHSMF010000002.1"/>
</dbReference>
<dbReference type="InterPro" id="IPR021276">
    <property type="entry name" value="DUF2855"/>
</dbReference>
<dbReference type="SUPFAM" id="SSF50129">
    <property type="entry name" value="GroES-like"/>
    <property type="match status" value="1"/>
</dbReference>
<dbReference type="Proteomes" id="UP001596037">
    <property type="component" value="Unassembled WGS sequence"/>
</dbReference>
<dbReference type="EMBL" id="JBHSMF010000002">
    <property type="protein sequence ID" value="MFC5496163.1"/>
    <property type="molecule type" value="Genomic_DNA"/>
</dbReference>
<organism evidence="1 2">
    <name type="scientific">Caenimonas terrae</name>
    <dbReference type="NCBI Taxonomy" id="696074"/>
    <lineage>
        <taxon>Bacteria</taxon>
        <taxon>Pseudomonadati</taxon>
        <taxon>Pseudomonadota</taxon>
        <taxon>Betaproteobacteria</taxon>
        <taxon>Burkholderiales</taxon>
        <taxon>Comamonadaceae</taxon>
        <taxon>Caenimonas</taxon>
    </lineage>
</organism>
<dbReference type="InterPro" id="IPR011032">
    <property type="entry name" value="GroES-like_sf"/>
</dbReference>
<sequence length="364" mass="39777">MSTTTLLVRRDRLDQTRIVETPDLPLADGQVRVRIDRFALTSNNITYAAFGEAMNYWKFFPTAQEGWGVVPVWGFADVVQSLHPGLAAGERLYGYWPMADHAVLEPSRLSVAGFSDAAAHRRELHGVYNQYLRCSADPFYSADSEDVQALLRPLFTTSWLIDDFLADNAFFGADTMLLSSASSKTGYGTANQLAQRSGLQVVGLTSARHKAFCQRLGCYSKVLAYEELDQLPSDLHAVYVDFAGNAGLRRDIHRRFPKLGYSCSVGGTHVDQLGGGKDLAGPRPVLFFAPAQVKKRQGDWGAAELGRRLAQDWQRLLARVGNPDAPWLAAVHHDGAAAVQAAYAQVLAGQGDPALGHILSLSRS</sequence>